<dbReference type="GO" id="GO:0020037">
    <property type="term" value="F:heme binding"/>
    <property type="evidence" value="ECO:0007669"/>
    <property type="project" value="InterPro"/>
</dbReference>
<dbReference type="Gene3D" id="1.10.760.10">
    <property type="entry name" value="Cytochrome c-like domain"/>
    <property type="match status" value="1"/>
</dbReference>
<gene>
    <name evidence="10" type="ordered locus">Saro_0032</name>
</gene>
<evidence type="ECO:0000313" key="11">
    <source>
        <dbReference type="Proteomes" id="UP000009134"/>
    </source>
</evidence>
<evidence type="ECO:0000256" key="3">
    <source>
        <dbReference type="ARBA" id="ARBA00022723"/>
    </source>
</evidence>
<evidence type="ECO:0000256" key="8">
    <source>
        <dbReference type="SAM" id="SignalP"/>
    </source>
</evidence>
<dbReference type="STRING" id="279238.Saro_0032"/>
<keyword evidence="1" id="KW-0813">Transport</keyword>
<dbReference type="KEGG" id="nar:Saro_0032"/>
<organism evidence="10 11">
    <name type="scientific">Novosphingobium aromaticivorans (strain ATCC 700278 / DSM 12444 / CCUG 56034 / CIP 105152 / NBRC 16084 / F199)</name>
    <dbReference type="NCBI Taxonomy" id="279238"/>
    <lineage>
        <taxon>Bacteria</taxon>
        <taxon>Pseudomonadati</taxon>
        <taxon>Pseudomonadota</taxon>
        <taxon>Alphaproteobacteria</taxon>
        <taxon>Sphingomonadales</taxon>
        <taxon>Sphingomonadaceae</taxon>
        <taxon>Novosphingobium</taxon>
    </lineage>
</organism>
<evidence type="ECO:0000256" key="1">
    <source>
        <dbReference type="ARBA" id="ARBA00022448"/>
    </source>
</evidence>
<keyword evidence="8" id="KW-0732">Signal</keyword>
<evidence type="ECO:0000259" key="9">
    <source>
        <dbReference type="PROSITE" id="PS51007"/>
    </source>
</evidence>
<dbReference type="AlphaFoldDB" id="Q2GCC9"/>
<proteinExistence type="predicted"/>
<dbReference type="EMBL" id="CP000248">
    <property type="protein sequence ID" value="ABD24481.1"/>
    <property type="molecule type" value="Genomic_DNA"/>
</dbReference>
<reference evidence="11" key="1">
    <citation type="submission" date="2006-01" db="EMBL/GenBank/DDBJ databases">
        <title>Complete sequence of Novosphingobium aromaticivorans DSM 12444.</title>
        <authorList>
            <consortium name="US DOE Joint Genome Institute"/>
            <person name="Copeland A."/>
            <person name="Lucas S."/>
            <person name="Lapidus A."/>
            <person name="Barry K."/>
            <person name="Detter J.C."/>
            <person name="Glavina T."/>
            <person name="Hammon N."/>
            <person name="Israni S."/>
            <person name="Pitluck S."/>
            <person name="Chain P."/>
            <person name="Malfatti S."/>
            <person name="Shin M."/>
            <person name="Vergez L."/>
            <person name="Schmutz J."/>
            <person name="Larimer F."/>
            <person name="Land M."/>
            <person name="Kyrpides N."/>
            <person name="Ivanova N."/>
            <person name="Fredrickson J."/>
            <person name="Balkwill D."/>
            <person name="Romine M.F."/>
            <person name="Richardson P."/>
        </authorList>
    </citation>
    <scope>NUCLEOTIDE SEQUENCE [LARGE SCALE GENOMIC DNA]</scope>
    <source>
        <strain evidence="11">ATCC 700278 / DSM 12444 / CCUG 56034 / CIP 105152 / NBRC 16084 / F199</strain>
    </source>
</reference>
<keyword evidence="4" id="KW-0249">Electron transport</keyword>
<dbReference type="Pfam" id="PF00034">
    <property type="entry name" value="Cytochrom_C"/>
    <property type="match status" value="1"/>
</dbReference>
<dbReference type="InterPro" id="IPR036909">
    <property type="entry name" value="Cyt_c-like_dom_sf"/>
</dbReference>
<feature type="signal peptide" evidence="8">
    <location>
        <begin position="1"/>
        <end position="21"/>
    </location>
</feature>
<evidence type="ECO:0000256" key="7">
    <source>
        <dbReference type="SAM" id="MobiDB-lite"/>
    </source>
</evidence>
<protein>
    <submittedName>
        <fullName evidence="10">Cytochrome c, class I</fullName>
    </submittedName>
</protein>
<feature type="domain" description="Cytochrome c" evidence="9">
    <location>
        <begin position="61"/>
        <end position="160"/>
    </location>
</feature>
<dbReference type="InterPro" id="IPR002327">
    <property type="entry name" value="Cyt_c_1A/1B"/>
</dbReference>
<evidence type="ECO:0000256" key="2">
    <source>
        <dbReference type="ARBA" id="ARBA00022617"/>
    </source>
</evidence>
<evidence type="ECO:0000313" key="10">
    <source>
        <dbReference type="EMBL" id="ABD24481.1"/>
    </source>
</evidence>
<dbReference type="GO" id="GO:0046872">
    <property type="term" value="F:metal ion binding"/>
    <property type="evidence" value="ECO:0007669"/>
    <property type="project" value="UniProtKB-KW"/>
</dbReference>
<evidence type="ECO:0000256" key="6">
    <source>
        <dbReference type="PROSITE-ProRule" id="PRU00433"/>
    </source>
</evidence>
<dbReference type="Proteomes" id="UP000009134">
    <property type="component" value="Chromosome"/>
</dbReference>
<dbReference type="RefSeq" id="WP_011443695.1">
    <property type="nucleotide sequence ID" value="NC_007794.1"/>
</dbReference>
<name>Q2GCC9_NOVAD</name>
<dbReference type="eggNOG" id="COG3474">
    <property type="taxonomic scope" value="Bacteria"/>
</dbReference>
<dbReference type="SUPFAM" id="SSF46626">
    <property type="entry name" value="Cytochrome c"/>
    <property type="match status" value="1"/>
</dbReference>
<evidence type="ECO:0000256" key="4">
    <source>
        <dbReference type="ARBA" id="ARBA00022982"/>
    </source>
</evidence>
<dbReference type="HOGENOM" id="CLU_060944_4_1_5"/>
<keyword evidence="3 6" id="KW-0479">Metal-binding</keyword>
<sequence length="160" mass="16047">MHPIFNTSIAAALALSLAACGGSKSGNEGDASGETATATGTATGTTSQAPAATEATPVSAAAADAAPSSFAICKSCHSVEKGKHVIGPSLFGIYGTKAGDVAGYSFSPAMKASGLTWDDATLDRFLASPMKTVPGTRMTYAGQPDAAKRQELIAYIKSLK</sequence>
<dbReference type="PRINTS" id="PR00604">
    <property type="entry name" value="CYTCHRMECIAB"/>
</dbReference>
<dbReference type="GO" id="GO:0009055">
    <property type="term" value="F:electron transfer activity"/>
    <property type="evidence" value="ECO:0007669"/>
    <property type="project" value="InterPro"/>
</dbReference>
<keyword evidence="11" id="KW-1185">Reference proteome</keyword>
<keyword evidence="5 6" id="KW-0408">Iron</keyword>
<evidence type="ECO:0000256" key="5">
    <source>
        <dbReference type="ARBA" id="ARBA00023004"/>
    </source>
</evidence>
<feature type="region of interest" description="Disordered" evidence="7">
    <location>
        <begin position="26"/>
        <end position="55"/>
    </location>
</feature>
<dbReference type="PANTHER" id="PTHR11961">
    <property type="entry name" value="CYTOCHROME C"/>
    <property type="match status" value="1"/>
</dbReference>
<accession>Q2GCC9</accession>
<dbReference type="InterPro" id="IPR009056">
    <property type="entry name" value="Cyt_c-like_dom"/>
</dbReference>
<keyword evidence="2 6" id="KW-0349">Heme</keyword>
<feature type="chain" id="PRO_5004208142" evidence="8">
    <location>
        <begin position="22"/>
        <end position="160"/>
    </location>
</feature>
<dbReference type="PROSITE" id="PS51007">
    <property type="entry name" value="CYTC"/>
    <property type="match status" value="1"/>
</dbReference>